<dbReference type="EMBL" id="CAXDID020000230">
    <property type="protein sequence ID" value="CAL6060457.1"/>
    <property type="molecule type" value="Genomic_DNA"/>
</dbReference>
<sequence>MNSSSESTFKSRAKHKTIPRDRIKEVIKTISKTFGRFQNTSKKADNQSDQELYNSSVQTQDVPSKFLNLSSESKRKQLQPVWQQQELLDEASYLDQNQVLF</sequence>
<accession>A0AA86PVU8</accession>
<evidence type="ECO:0000313" key="4">
    <source>
        <dbReference type="Proteomes" id="UP001642409"/>
    </source>
</evidence>
<protein>
    <submittedName>
        <fullName evidence="3">Hypothetical_protein</fullName>
    </submittedName>
</protein>
<evidence type="ECO:0000313" key="3">
    <source>
        <dbReference type="EMBL" id="CAL6060457.1"/>
    </source>
</evidence>
<comment type="caution">
    <text evidence="2">The sequence shown here is derived from an EMBL/GenBank/DDBJ whole genome shotgun (WGS) entry which is preliminary data.</text>
</comment>
<name>A0AA86PVU8_9EUKA</name>
<reference evidence="3 4" key="2">
    <citation type="submission" date="2024-07" db="EMBL/GenBank/DDBJ databases">
        <authorList>
            <person name="Akdeniz Z."/>
        </authorList>
    </citation>
    <scope>NUCLEOTIDE SEQUENCE [LARGE SCALE GENOMIC DNA]</scope>
</reference>
<keyword evidence="4" id="KW-1185">Reference proteome</keyword>
<gene>
    <name evidence="2" type="ORF">HINF_LOCUS33431</name>
    <name evidence="3" type="ORF">HINF_LOCUS49235</name>
</gene>
<reference evidence="2" key="1">
    <citation type="submission" date="2023-06" db="EMBL/GenBank/DDBJ databases">
        <authorList>
            <person name="Kurt Z."/>
        </authorList>
    </citation>
    <scope>NUCLEOTIDE SEQUENCE</scope>
</reference>
<evidence type="ECO:0000256" key="1">
    <source>
        <dbReference type="SAM" id="MobiDB-lite"/>
    </source>
</evidence>
<organism evidence="2">
    <name type="scientific">Hexamita inflata</name>
    <dbReference type="NCBI Taxonomy" id="28002"/>
    <lineage>
        <taxon>Eukaryota</taxon>
        <taxon>Metamonada</taxon>
        <taxon>Diplomonadida</taxon>
        <taxon>Hexamitidae</taxon>
        <taxon>Hexamitinae</taxon>
        <taxon>Hexamita</taxon>
    </lineage>
</organism>
<proteinExistence type="predicted"/>
<dbReference type="Proteomes" id="UP001642409">
    <property type="component" value="Unassembled WGS sequence"/>
</dbReference>
<feature type="region of interest" description="Disordered" evidence="1">
    <location>
        <begin position="38"/>
        <end position="59"/>
    </location>
</feature>
<dbReference type="EMBL" id="CATOUU010000751">
    <property type="protein sequence ID" value="CAI9945786.1"/>
    <property type="molecule type" value="Genomic_DNA"/>
</dbReference>
<dbReference type="AlphaFoldDB" id="A0AA86PVU8"/>
<evidence type="ECO:0000313" key="2">
    <source>
        <dbReference type="EMBL" id="CAI9945786.1"/>
    </source>
</evidence>